<dbReference type="EMBL" id="CAEZSZ010000050">
    <property type="protein sequence ID" value="CAB4554844.1"/>
    <property type="molecule type" value="Genomic_DNA"/>
</dbReference>
<comment type="subcellular location">
    <subcellularLocation>
        <location evidence="1">Cytoplasm</location>
    </subcellularLocation>
</comment>
<dbReference type="Pfam" id="PF02631">
    <property type="entry name" value="RecX_HTH2"/>
    <property type="match status" value="1"/>
</dbReference>
<evidence type="ECO:0000256" key="3">
    <source>
        <dbReference type="ARBA" id="ARBA00018111"/>
    </source>
</evidence>
<accession>A0A6J6KAY4</accession>
<dbReference type="Pfam" id="PF21981">
    <property type="entry name" value="RecX_HTH3"/>
    <property type="match status" value="1"/>
</dbReference>
<feature type="domain" description="RecX second three-helical" evidence="6">
    <location>
        <begin position="84"/>
        <end position="125"/>
    </location>
</feature>
<evidence type="ECO:0000259" key="7">
    <source>
        <dbReference type="Pfam" id="PF21981"/>
    </source>
</evidence>
<protein>
    <recommendedName>
        <fullName evidence="3">Regulatory protein RecX</fullName>
    </recommendedName>
</protein>
<dbReference type="HAMAP" id="MF_01114">
    <property type="entry name" value="RecX"/>
    <property type="match status" value="1"/>
</dbReference>
<evidence type="ECO:0000256" key="2">
    <source>
        <dbReference type="ARBA" id="ARBA00009695"/>
    </source>
</evidence>
<gene>
    <name evidence="9" type="ORF">UFOPK1561_00540</name>
    <name evidence="10" type="ORF">UFOPK2165_00605</name>
</gene>
<dbReference type="InterPro" id="IPR053926">
    <property type="entry name" value="RecX_HTH_1st"/>
</dbReference>
<dbReference type="GO" id="GO:0005737">
    <property type="term" value="C:cytoplasm"/>
    <property type="evidence" value="ECO:0007669"/>
    <property type="project" value="UniProtKB-SubCell"/>
</dbReference>
<evidence type="ECO:0000259" key="8">
    <source>
        <dbReference type="Pfam" id="PF21982"/>
    </source>
</evidence>
<evidence type="ECO:0000256" key="4">
    <source>
        <dbReference type="ARBA" id="ARBA00022490"/>
    </source>
</evidence>
<organism evidence="10">
    <name type="scientific">freshwater metagenome</name>
    <dbReference type="NCBI Taxonomy" id="449393"/>
    <lineage>
        <taxon>unclassified sequences</taxon>
        <taxon>metagenomes</taxon>
        <taxon>ecological metagenomes</taxon>
    </lineage>
</organism>
<dbReference type="GO" id="GO:0006282">
    <property type="term" value="P:regulation of DNA repair"/>
    <property type="evidence" value="ECO:0007669"/>
    <property type="project" value="InterPro"/>
</dbReference>
<evidence type="ECO:0000259" key="6">
    <source>
        <dbReference type="Pfam" id="PF02631"/>
    </source>
</evidence>
<dbReference type="Gene3D" id="1.10.10.10">
    <property type="entry name" value="Winged helix-like DNA-binding domain superfamily/Winged helix DNA-binding domain"/>
    <property type="match status" value="3"/>
</dbReference>
<dbReference type="PANTHER" id="PTHR33602">
    <property type="entry name" value="REGULATORY PROTEIN RECX FAMILY PROTEIN"/>
    <property type="match status" value="1"/>
</dbReference>
<dbReference type="EMBL" id="CAEZWA010000096">
    <property type="protein sequence ID" value="CAB4645573.1"/>
    <property type="molecule type" value="Genomic_DNA"/>
</dbReference>
<evidence type="ECO:0000256" key="5">
    <source>
        <dbReference type="SAM" id="MobiDB-lite"/>
    </source>
</evidence>
<comment type="similarity">
    <text evidence="2">Belongs to the RecX family.</text>
</comment>
<feature type="domain" description="RecX first three-helical" evidence="8">
    <location>
        <begin position="38"/>
        <end position="76"/>
    </location>
</feature>
<dbReference type="InterPro" id="IPR053924">
    <property type="entry name" value="RecX_HTH_2nd"/>
</dbReference>
<proteinExistence type="inferred from homology"/>
<evidence type="ECO:0000256" key="1">
    <source>
        <dbReference type="ARBA" id="ARBA00004496"/>
    </source>
</evidence>
<reference evidence="10" key="1">
    <citation type="submission" date="2020-05" db="EMBL/GenBank/DDBJ databases">
        <authorList>
            <person name="Chiriac C."/>
            <person name="Salcher M."/>
            <person name="Ghai R."/>
            <person name="Kavagutti S V."/>
        </authorList>
    </citation>
    <scope>NUCLEOTIDE SEQUENCE</scope>
</reference>
<name>A0A6J6KAY4_9ZZZZ</name>
<keyword evidence="4" id="KW-0963">Cytoplasm</keyword>
<evidence type="ECO:0000313" key="9">
    <source>
        <dbReference type="EMBL" id="CAB4554844.1"/>
    </source>
</evidence>
<evidence type="ECO:0000313" key="10">
    <source>
        <dbReference type="EMBL" id="CAB4645573.1"/>
    </source>
</evidence>
<sequence>MAFQRGRSSKRRTPSGESDSETLDQPRLLSPERLEKRARNVLLHQLARSAKSTAQLRKILEQREIPDEIAEKVIVRFTEVGLIDDAAYAETIVNSRRTYKGLAKSAIRRELTEKGISQGMAEEALSGITPEDDFESAKQLATKRYRQMAHLDKEVRTRRLAGYLQRKGYSSGSVFPAIKFAEEQYLIEG</sequence>
<feature type="domain" description="RecX third three-helical" evidence="7">
    <location>
        <begin position="131"/>
        <end position="175"/>
    </location>
</feature>
<dbReference type="InterPro" id="IPR036388">
    <property type="entry name" value="WH-like_DNA-bd_sf"/>
</dbReference>
<dbReference type="InterPro" id="IPR053925">
    <property type="entry name" value="RecX_HTH_3rd"/>
</dbReference>
<dbReference type="Pfam" id="PF21982">
    <property type="entry name" value="RecX_HTH1"/>
    <property type="match status" value="1"/>
</dbReference>
<dbReference type="PANTHER" id="PTHR33602:SF1">
    <property type="entry name" value="REGULATORY PROTEIN RECX FAMILY PROTEIN"/>
    <property type="match status" value="1"/>
</dbReference>
<dbReference type="AlphaFoldDB" id="A0A6J6KAY4"/>
<dbReference type="InterPro" id="IPR003783">
    <property type="entry name" value="Regulatory_RecX"/>
</dbReference>
<feature type="region of interest" description="Disordered" evidence="5">
    <location>
        <begin position="1"/>
        <end position="30"/>
    </location>
</feature>